<keyword evidence="2" id="KW-0285">Flavoprotein</keyword>
<keyword evidence="3" id="KW-0274">FAD</keyword>
<dbReference type="InterPro" id="IPR022460">
    <property type="entry name" value="Flavoprotein_PP4765"/>
</dbReference>
<name>A0ABN0XXF8_9ALTE</name>
<dbReference type="PANTHER" id="PTHR42887">
    <property type="entry name" value="OS12G0638800 PROTEIN"/>
    <property type="match status" value="1"/>
</dbReference>
<evidence type="ECO:0000313" key="7">
    <source>
        <dbReference type="Proteomes" id="UP001501757"/>
    </source>
</evidence>
<dbReference type="NCBIfam" id="TIGR00275">
    <property type="entry name" value="aminoacetone oxidase family FAD-binding enzyme"/>
    <property type="match status" value="1"/>
</dbReference>
<gene>
    <name evidence="6" type="ORF">GCM10009092_44610</name>
</gene>
<comment type="cofactor">
    <cofactor evidence="1">
        <name>FAD</name>
        <dbReference type="ChEBI" id="CHEBI:57692"/>
    </cofactor>
</comment>
<dbReference type="NCBIfam" id="TIGR03862">
    <property type="entry name" value="flavo_PP4765"/>
    <property type="match status" value="1"/>
</dbReference>
<feature type="domain" description="RsdA/BaiN/AoA(So)-like insert" evidence="5">
    <location>
        <begin position="192"/>
        <end position="347"/>
    </location>
</feature>
<reference evidence="6 7" key="1">
    <citation type="journal article" date="2019" name="Int. J. Syst. Evol. Microbiol.">
        <title>The Global Catalogue of Microorganisms (GCM) 10K type strain sequencing project: providing services to taxonomists for standard genome sequencing and annotation.</title>
        <authorList>
            <consortium name="The Broad Institute Genomics Platform"/>
            <consortium name="The Broad Institute Genome Sequencing Center for Infectious Disease"/>
            <person name="Wu L."/>
            <person name="Ma J."/>
        </authorList>
    </citation>
    <scope>NUCLEOTIDE SEQUENCE [LARGE SCALE GENOMIC DNA]</scope>
    <source>
        <strain evidence="6 7">JCM 13378</strain>
    </source>
</reference>
<accession>A0ABN0XXF8</accession>
<dbReference type="SUPFAM" id="SSF160996">
    <property type="entry name" value="HI0933 insert domain-like"/>
    <property type="match status" value="1"/>
</dbReference>
<dbReference type="EMBL" id="BAAAEI010000031">
    <property type="protein sequence ID" value="GAA0375468.1"/>
    <property type="molecule type" value="Genomic_DNA"/>
</dbReference>
<feature type="domain" description="RsdA/BaiN/AoA(So)-like Rossmann fold-like" evidence="4">
    <location>
        <begin position="6"/>
        <end position="399"/>
    </location>
</feature>
<dbReference type="InterPro" id="IPR036188">
    <property type="entry name" value="FAD/NAD-bd_sf"/>
</dbReference>
<dbReference type="InterPro" id="IPR004792">
    <property type="entry name" value="BaiN-like"/>
</dbReference>
<dbReference type="Proteomes" id="UP001501757">
    <property type="component" value="Unassembled WGS sequence"/>
</dbReference>
<dbReference type="PANTHER" id="PTHR42887:SF1">
    <property type="entry name" value="BLR3961 PROTEIN"/>
    <property type="match status" value="1"/>
</dbReference>
<dbReference type="InterPro" id="IPR023166">
    <property type="entry name" value="BaiN-like_dom_sf"/>
</dbReference>
<dbReference type="SUPFAM" id="SSF51905">
    <property type="entry name" value="FAD/NAD(P)-binding domain"/>
    <property type="match status" value="1"/>
</dbReference>
<comment type="caution">
    <text evidence="6">The sequence shown here is derived from an EMBL/GenBank/DDBJ whole genome shotgun (WGS) entry which is preliminary data.</text>
</comment>
<dbReference type="Gene3D" id="1.10.8.260">
    <property type="entry name" value="HI0933 insert domain-like"/>
    <property type="match status" value="1"/>
</dbReference>
<dbReference type="InterPro" id="IPR055178">
    <property type="entry name" value="RsdA/BaiN/AoA(So)-like_dom"/>
</dbReference>
<evidence type="ECO:0000259" key="5">
    <source>
        <dbReference type="Pfam" id="PF22780"/>
    </source>
</evidence>
<dbReference type="InterPro" id="IPR057661">
    <property type="entry name" value="RsdA/BaiN/AoA(So)_Rossmann"/>
</dbReference>
<evidence type="ECO:0000313" key="6">
    <source>
        <dbReference type="EMBL" id="GAA0375468.1"/>
    </source>
</evidence>
<dbReference type="Pfam" id="PF22780">
    <property type="entry name" value="HI0933_like_1st"/>
    <property type="match status" value="1"/>
</dbReference>
<protein>
    <submittedName>
        <fullName evidence="6">TIGR03862 family flavoprotein</fullName>
    </submittedName>
</protein>
<evidence type="ECO:0000259" key="4">
    <source>
        <dbReference type="Pfam" id="PF03486"/>
    </source>
</evidence>
<proteinExistence type="predicted"/>
<evidence type="ECO:0000256" key="3">
    <source>
        <dbReference type="ARBA" id="ARBA00022827"/>
    </source>
</evidence>
<dbReference type="RefSeq" id="WP_343847582.1">
    <property type="nucleotide sequence ID" value="NZ_BAAAEI010000031.1"/>
</dbReference>
<keyword evidence="7" id="KW-1185">Reference proteome</keyword>
<evidence type="ECO:0000256" key="1">
    <source>
        <dbReference type="ARBA" id="ARBA00001974"/>
    </source>
</evidence>
<dbReference type="Pfam" id="PF03486">
    <property type="entry name" value="HI0933_like"/>
    <property type="match status" value="1"/>
</dbReference>
<dbReference type="Gene3D" id="2.40.30.10">
    <property type="entry name" value="Translation factors"/>
    <property type="match status" value="1"/>
</dbReference>
<dbReference type="PRINTS" id="PR00420">
    <property type="entry name" value="RNGMNOXGNASE"/>
</dbReference>
<sequence>MQSKQRVIIVGAGPAGLMAAECLSQAGLQVQVFDAKPSACRKFLLAGTSGMNITHSEPYGDFIQRYYDKADWLDSALRNFDANALRDWCRGLGVETFVGSSGRVFTEQMKAAPLVRNWLKRLRGAGVEFYMRHRLTALDGTRLGFVHEGQQIEVNADAVLLALGGASWPKLGSDGSWQTILADNNIQLSLLRAANCGMLCHWSEYLKEHHAGSPLKNVLFSFQAGGQRVEKRGECVISQTGMEGSLIYTFSKYLRDAIESTGQAQLHIDLLPDQSLTQLSHKLANKRSKESFARYLKRCTGLTGVKSALLYECQSNPQQLAPAQLAACIKALPVGFFATKPVEEAISSAGGVCQQSLSADLMLHQLPGVFCAGEMLDWEAPTGGYLLTACFATGRLAAAGICDYLHQPRS</sequence>
<evidence type="ECO:0000256" key="2">
    <source>
        <dbReference type="ARBA" id="ARBA00022630"/>
    </source>
</evidence>
<organism evidence="6 7">
    <name type="scientific">Bowmanella denitrificans</name>
    <dbReference type="NCBI Taxonomy" id="366582"/>
    <lineage>
        <taxon>Bacteria</taxon>
        <taxon>Pseudomonadati</taxon>
        <taxon>Pseudomonadota</taxon>
        <taxon>Gammaproteobacteria</taxon>
        <taxon>Alteromonadales</taxon>
        <taxon>Alteromonadaceae</taxon>
        <taxon>Bowmanella</taxon>
    </lineage>
</organism>
<dbReference type="Gene3D" id="3.50.50.60">
    <property type="entry name" value="FAD/NAD(P)-binding domain"/>
    <property type="match status" value="1"/>
</dbReference>